<dbReference type="InterPro" id="IPR018201">
    <property type="entry name" value="Ketoacyl_synth_AS"/>
</dbReference>
<accession>A0ABV9XHY5</accession>
<dbReference type="RefSeq" id="WP_345686487.1">
    <property type="nucleotide sequence ID" value="NZ_BAABIT010000001.1"/>
</dbReference>
<evidence type="ECO:0000313" key="7">
    <source>
        <dbReference type="Proteomes" id="UP001595829"/>
    </source>
</evidence>
<evidence type="ECO:0000313" key="6">
    <source>
        <dbReference type="EMBL" id="MFC5024338.1"/>
    </source>
</evidence>
<dbReference type="Pfam" id="PF00109">
    <property type="entry name" value="ketoacyl-synt"/>
    <property type="match status" value="1"/>
</dbReference>
<feature type="domain" description="Ketosynthase family 3 (KS3)" evidence="5">
    <location>
        <begin position="3"/>
        <end position="407"/>
    </location>
</feature>
<dbReference type="InterPro" id="IPR000794">
    <property type="entry name" value="Beta-ketoacyl_synthase"/>
</dbReference>
<dbReference type="InterPro" id="IPR014031">
    <property type="entry name" value="Ketoacyl_synth_C"/>
</dbReference>
<dbReference type="InterPro" id="IPR016039">
    <property type="entry name" value="Thiolase-like"/>
</dbReference>
<dbReference type="Proteomes" id="UP001595829">
    <property type="component" value="Unassembled WGS sequence"/>
</dbReference>
<comment type="caution">
    <text evidence="6">The sequence shown here is derived from an EMBL/GenBank/DDBJ whole genome shotgun (WGS) entry which is preliminary data.</text>
</comment>
<dbReference type="CDD" id="cd00834">
    <property type="entry name" value="KAS_I_II"/>
    <property type="match status" value="1"/>
</dbReference>
<dbReference type="EMBL" id="JBHSJD010000014">
    <property type="protein sequence ID" value="MFC5024338.1"/>
    <property type="molecule type" value="Genomic_DNA"/>
</dbReference>
<evidence type="ECO:0000256" key="2">
    <source>
        <dbReference type="ARBA" id="ARBA00022679"/>
    </source>
</evidence>
<comment type="similarity">
    <text evidence="1 4">Belongs to the thiolase-like superfamily. Beta-ketoacyl-ACP synthases family.</text>
</comment>
<dbReference type="PANTHER" id="PTHR11712:SF347">
    <property type="entry name" value="BETA KETOACYL-ACYL CARRIER PROTEIN SYNTHASE"/>
    <property type="match status" value="1"/>
</dbReference>
<dbReference type="PROSITE" id="PS52004">
    <property type="entry name" value="KS3_2"/>
    <property type="match status" value="1"/>
</dbReference>
<dbReference type="Gene3D" id="3.40.47.10">
    <property type="match status" value="1"/>
</dbReference>
<proteinExistence type="inferred from homology"/>
<evidence type="ECO:0000256" key="1">
    <source>
        <dbReference type="ARBA" id="ARBA00008467"/>
    </source>
</evidence>
<dbReference type="PROSITE" id="PS00606">
    <property type="entry name" value="KS3_1"/>
    <property type="match status" value="1"/>
</dbReference>
<evidence type="ECO:0000256" key="4">
    <source>
        <dbReference type="RuleBase" id="RU003694"/>
    </source>
</evidence>
<name>A0ABV9XHY5_9ACTN</name>
<dbReference type="SMART" id="SM00825">
    <property type="entry name" value="PKS_KS"/>
    <property type="match status" value="1"/>
</dbReference>
<keyword evidence="3" id="KW-0012">Acyltransferase</keyword>
<dbReference type="Pfam" id="PF02801">
    <property type="entry name" value="Ketoacyl-synt_C"/>
    <property type="match status" value="1"/>
</dbReference>
<sequence length="408" mass="41666">MRRDDVVVTGLGAVSPAGIGVDATWQGLCAGVPTARTDPELAGLPVDFSCAVDGFDPRTALPRRASRVGRFVQFGVAAVREALRDAGLDPAEWDADRVGVVMGVGASAMDGWLEQGAKVLEGRPETVSPLALLRSIPNMASAEIALAVTARGPNLVTSTACASGATAIGVARDLIRSGTCDIVLAGGTEAPRAAVLTSVTFTQLTALSRRRDDPAGASRPFEADRDGFVLGEGAGVLVLERAEHARGRGAVPLARLAGYGASCDAYHVTAPCPDGVGTVRAMGAALADAGLGPGDVDHVNAHGTGTRLNDLAEARAVRALFPHDPPVTAPKSVIGHAIGGAGAIEAVASVLSLRYGLVPPTANYDRPDPEIDLDVVHKVPRPIPLMRTVLSNSCGFGGHNAALLFTAG</sequence>
<organism evidence="6 7">
    <name type="scientific">Streptomyces coeruleoprunus</name>
    <dbReference type="NCBI Taxonomy" id="285563"/>
    <lineage>
        <taxon>Bacteria</taxon>
        <taxon>Bacillati</taxon>
        <taxon>Actinomycetota</taxon>
        <taxon>Actinomycetes</taxon>
        <taxon>Kitasatosporales</taxon>
        <taxon>Streptomycetaceae</taxon>
        <taxon>Streptomyces</taxon>
    </lineage>
</organism>
<dbReference type="InterPro" id="IPR014030">
    <property type="entry name" value="Ketoacyl_synth_N"/>
</dbReference>
<protein>
    <submittedName>
        <fullName evidence="6">Beta-ketoacyl-[acyl-carrier-protein] synthase family protein</fullName>
    </submittedName>
</protein>
<evidence type="ECO:0000259" key="5">
    <source>
        <dbReference type="PROSITE" id="PS52004"/>
    </source>
</evidence>
<keyword evidence="7" id="KW-1185">Reference proteome</keyword>
<keyword evidence="2 4" id="KW-0808">Transferase</keyword>
<dbReference type="PANTHER" id="PTHR11712">
    <property type="entry name" value="POLYKETIDE SYNTHASE-RELATED"/>
    <property type="match status" value="1"/>
</dbReference>
<dbReference type="NCBIfam" id="NF005589">
    <property type="entry name" value="PRK07314.1"/>
    <property type="match status" value="1"/>
</dbReference>
<gene>
    <name evidence="6" type="ORF">ACFPM3_19610</name>
</gene>
<reference evidence="7" key="1">
    <citation type="journal article" date="2019" name="Int. J. Syst. Evol. Microbiol.">
        <title>The Global Catalogue of Microorganisms (GCM) 10K type strain sequencing project: providing services to taxonomists for standard genome sequencing and annotation.</title>
        <authorList>
            <consortium name="The Broad Institute Genomics Platform"/>
            <consortium name="The Broad Institute Genome Sequencing Center for Infectious Disease"/>
            <person name="Wu L."/>
            <person name="Ma J."/>
        </authorList>
    </citation>
    <scope>NUCLEOTIDE SEQUENCE [LARGE SCALE GENOMIC DNA]</scope>
    <source>
        <strain evidence="7">CGMCC 4.1648</strain>
    </source>
</reference>
<evidence type="ECO:0000256" key="3">
    <source>
        <dbReference type="ARBA" id="ARBA00023315"/>
    </source>
</evidence>
<dbReference type="InterPro" id="IPR020841">
    <property type="entry name" value="PKS_Beta-ketoAc_synthase_dom"/>
</dbReference>
<dbReference type="SUPFAM" id="SSF53901">
    <property type="entry name" value="Thiolase-like"/>
    <property type="match status" value="2"/>
</dbReference>